<dbReference type="STRING" id="1217721.HY57_04605"/>
<dbReference type="RefSeq" id="WP_019463873.1">
    <property type="nucleotide sequence ID" value="NZ_ALOY01000090.1"/>
</dbReference>
<dbReference type="AlphaFoldDB" id="A0A075JXK4"/>
<dbReference type="HOGENOM" id="CLU_016890_13_1_6"/>
<dbReference type="SUPFAM" id="SSF103088">
    <property type="entry name" value="OmpA-like"/>
    <property type="match status" value="1"/>
</dbReference>
<evidence type="ECO:0000313" key="4">
    <source>
        <dbReference type="EMBL" id="AIF46594.1"/>
    </source>
</evidence>
<evidence type="ECO:0000259" key="3">
    <source>
        <dbReference type="PROSITE" id="PS51123"/>
    </source>
</evidence>
<dbReference type="PATRIC" id="fig|1217721.7.peg.963"/>
<dbReference type="OrthoDB" id="9782229at2"/>
<dbReference type="Gene3D" id="3.30.1330.60">
    <property type="entry name" value="OmpA-like domain"/>
    <property type="match status" value="1"/>
</dbReference>
<dbReference type="InterPro" id="IPR050330">
    <property type="entry name" value="Bact_OuterMem_StrucFunc"/>
</dbReference>
<dbReference type="EMBL" id="CP008884">
    <property type="protein sequence ID" value="AIF46594.1"/>
    <property type="molecule type" value="Genomic_DNA"/>
</dbReference>
<dbReference type="PROSITE" id="PS51123">
    <property type="entry name" value="OMPA_2"/>
    <property type="match status" value="1"/>
</dbReference>
<dbReference type="KEGG" id="dja:HY57_04605"/>
<dbReference type="Proteomes" id="UP000027987">
    <property type="component" value="Chromosome"/>
</dbReference>
<dbReference type="InterPro" id="IPR036737">
    <property type="entry name" value="OmpA-like_sf"/>
</dbReference>
<dbReference type="PRINTS" id="PR01023">
    <property type="entry name" value="NAFLGMOTY"/>
</dbReference>
<dbReference type="InterPro" id="IPR006665">
    <property type="entry name" value="OmpA-like"/>
</dbReference>
<gene>
    <name evidence="4" type="ORF">HY57_04605</name>
</gene>
<dbReference type="CDD" id="cd07185">
    <property type="entry name" value="OmpA_C-like"/>
    <property type="match status" value="1"/>
</dbReference>
<dbReference type="PROSITE" id="PS51257">
    <property type="entry name" value="PROKAR_LIPOPROTEIN"/>
    <property type="match status" value="1"/>
</dbReference>
<evidence type="ECO:0000313" key="5">
    <source>
        <dbReference type="Proteomes" id="UP000027987"/>
    </source>
</evidence>
<dbReference type="Pfam" id="PF00691">
    <property type="entry name" value="OmpA"/>
    <property type="match status" value="1"/>
</dbReference>
<sequence>MYVLRMAVLACAVAVAAGCVSESTYKKEEAQANQYKAEDGQLTALNQQLSSKLSKDEATIQQLNGELKVTVVNQVLFAEGGYALNGTGEKTLDKIAPTLATLSKQRVAVEAFTDNVPIGEALKARFPSNVELSSARADEVVRYLGKKGVPDRLMSAQGFGERHPVASNDTAEGRAQNRRVEIVITNAPLQ</sequence>
<evidence type="ECO:0000256" key="1">
    <source>
        <dbReference type="PROSITE-ProRule" id="PRU00473"/>
    </source>
</evidence>
<organism evidence="4 5">
    <name type="scientific">Dyella japonica A8</name>
    <dbReference type="NCBI Taxonomy" id="1217721"/>
    <lineage>
        <taxon>Bacteria</taxon>
        <taxon>Pseudomonadati</taxon>
        <taxon>Pseudomonadota</taxon>
        <taxon>Gammaproteobacteria</taxon>
        <taxon>Lysobacterales</taxon>
        <taxon>Rhodanobacteraceae</taxon>
        <taxon>Dyella</taxon>
    </lineage>
</organism>
<keyword evidence="5" id="KW-1185">Reference proteome</keyword>
<accession>A0A075JXK4</accession>
<dbReference type="GO" id="GO:0016020">
    <property type="term" value="C:membrane"/>
    <property type="evidence" value="ECO:0007669"/>
    <property type="project" value="UniProtKB-UniRule"/>
</dbReference>
<keyword evidence="2" id="KW-0732">Signal</keyword>
<dbReference type="PANTHER" id="PTHR30329">
    <property type="entry name" value="STATOR ELEMENT OF FLAGELLAR MOTOR COMPLEX"/>
    <property type="match status" value="1"/>
</dbReference>
<proteinExistence type="predicted"/>
<reference evidence="4 5" key="1">
    <citation type="submission" date="2014-07" db="EMBL/GenBank/DDBJ databases">
        <title>Complete Genome Sequence of Dyella japonica Strain A8 Isolated from Malaysian Tropical Soil.</title>
        <authorList>
            <person name="Hui R.K.H."/>
            <person name="Chen J.-W."/>
            <person name="Chan K.-G."/>
            <person name="Leung F.C.C."/>
        </authorList>
    </citation>
    <scope>NUCLEOTIDE SEQUENCE [LARGE SCALE GENOMIC DNA]</scope>
    <source>
        <strain evidence="4 5">A8</strain>
    </source>
</reference>
<dbReference type="PANTHER" id="PTHR30329:SF21">
    <property type="entry name" value="LIPOPROTEIN YIAD-RELATED"/>
    <property type="match status" value="1"/>
</dbReference>
<feature type="domain" description="OmpA-like" evidence="3">
    <location>
        <begin position="64"/>
        <end position="188"/>
    </location>
</feature>
<feature type="signal peptide" evidence="2">
    <location>
        <begin position="1"/>
        <end position="16"/>
    </location>
</feature>
<feature type="chain" id="PRO_5001706544" evidence="2">
    <location>
        <begin position="17"/>
        <end position="190"/>
    </location>
</feature>
<protein>
    <submittedName>
        <fullName evidence="4">OmpA family protein 1</fullName>
    </submittedName>
</protein>
<evidence type="ECO:0000256" key="2">
    <source>
        <dbReference type="SAM" id="SignalP"/>
    </source>
</evidence>
<name>A0A075JXK4_9GAMM</name>
<keyword evidence="1" id="KW-0472">Membrane</keyword>